<sequence length="125" mass="14211">MANIKQAEEGNLEIFAVHQFYLSSGSLIDHRFFYVSLQGRRPSKEHRLGMARPYPDALLDTRCVGILPPKKKKTTKTPLARLLRPPATFCSLNGLNGTSFSLTHCHGTVITVLRFRKWLKGRQEM</sequence>
<evidence type="ECO:0000313" key="1">
    <source>
        <dbReference type="EMBL" id="VEN38481.1"/>
    </source>
</evidence>
<organism evidence="1 2">
    <name type="scientific">Callosobruchus maculatus</name>
    <name type="common">Southern cowpea weevil</name>
    <name type="synonym">Pulse bruchid</name>
    <dbReference type="NCBI Taxonomy" id="64391"/>
    <lineage>
        <taxon>Eukaryota</taxon>
        <taxon>Metazoa</taxon>
        <taxon>Ecdysozoa</taxon>
        <taxon>Arthropoda</taxon>
        <taxon>Hexapoda</taxon>
        <taxon>Insecta</taxon>
        <taxon>Pterygota</taxon>
        <taxon>Neoptera</taxon>
        <taxon>Endopterygota</taxon>
        <taxon>Coleoptera</taxon>
        <taxon>Polyphaga</taxon>
        <taxon>Cucujiformia</taxon>
        <taxon>Chrysomeloidea</taxon>
        <taxon>Chrysomelidae</taxon>
        <taxon>Bruchinae</taxon>
        <taxon>Bruchini</taxon>
        <taxon>Callosobruchus</taxon>
    </lineage>
</organism>
<accession>A0A653BT32</accession>
<evidence type="ECO:0000313" key="2">
    <source>
        <dbReference type="Proteomes" id="UP000410492"/>
    </source>
</evidence>
<keyword evidence="2" id="KW-1185">Reference proteome</keyword>
<dbReference type="Proteomes" id="UP000410492">
    <property type="component" value="Unassembled WGS sequence"/>
</dbReference>
<gene>
    <name evidence="1" type="ORF">CALMAC_LOCUS3374</name>
</gene>
<protein>
    <submittedName>
        <fullName evidence="1">Uncharacterized protein</fullName>
    </submittedName>
</protein>
<name>A0A653BT32_CALMS</name>
<dbReference type="OrthoDB" id="6381867at2759"/>
<proteinExistence type="predicted"/>
<dbReference type="AlphaFoldDB" id="A0A653BT32"/>
<dbReference type="EMBL" id="CAACVG010004573">
    <property type="protein sequence ID" value="VEN38481.1"/>
    <property type="molecule type" value="Genomic_DNA"/>
</dbReference>
<reference evidence="1 2" key="1">
    <citation type="submission" date="2019-01" db="EMBL/GenBank/DDBJ databases">
        <authorList>
            <person name="Sayadi A."/>
        </authorList>
    </citation>
    <scope>NUCLEOTIDE SEQUENCE [LARGE SCALE GENOMIC DNA]</scope>
</reference>